<feature type="region of interest" description="Disordered" evidence="1">
    <location>
        <begin position="92"/>
        <end position="159"/>
    </location>
</feature>
<sequence length="211" mass="23481">MPTLLATCCARTSREHLGTRLHQLVPFNSQRLNKSNRRALNLLITGTTRLDSTTARYSWHPSITIKFNIEVNLTSTSSSPDSDYTIFIWRQQQPHPQSSQPSTSSSPISPSPCLRPASPPISPVLTLTRTPSPPSTSKPPPRPHPTRLPKPHLLPLPPLPRPALHALPPCPLNAPRPLYPLRQIRQIQSLHSPFNSVTQKGLREIPGVEWC</sequence>
<reference evidence="2 3" key="1">
    <citation type="submission" date="2014-06" db="EMBL/GenBank/DDBJ databases">
        <title>Evolutionary Origins and Diversification of the Mycorrhizal Mutualists.</title>
        <authorList>
            <consortium name="DOE Joint Genome Institute"/>
            <consortium name="Mycorrhizal Genomics Consortium"/>
            <person name="Kohler A."/>
            <person name="Kuo A."/>
            <person name="Nagy L.G."/>
            <person name="Floudas D."/>
            <person name="Copeland A."/>
            <person name="Barry K.W."/>
            <person name="Cichocki N."/>
            <person name="Veneault-Fourrey C."/>
            <person name="LaButti K."/>
            <person name="Lindquist E.A."/>
            <person name="Lipzen A."/>
            <person name="Lundell T."/>
            <person name="Morin E."/>
            <person name="Murat C."/>
            <person name="Riley R."/>
            <person name="Ohm R."/>
            <person name="Sun H."/>
            <person name="Tunlid A."/>
            <person name="Henrissat B."/>
            <person name="Grigoriev I.V."/>
            <person name="Hibbett D.S."/>
            <person name="Martin F."/>
        </authorList>
    </citation>
    <scope>NUCLEOTIDE SEQUENCE [LARGE SCALE GENOMIC DNA]</scope>
    <source>
        <strain evidence="2 3">SS14</strain>
    </source>
</reference>
<feature type="compositionally biased region" description="Pro residues" evidence="1">
    <location>
        <begin position="131"/>
        <end position="143"/>
    </location>
</feature>
<dbReference type="EMBL" id="KN837538">
    <property type="protein sequence ID" value="KIJ24067.1"/>
    <property type="molecule type" value="Genomic_DNA"/>
</dbReference>
<dbReference type="HOGENOM" id="CLU_1305561_0_0_1"/>
<organism evidence="2 3">
    <name type="scientific">Sphaerobolus stellatus (strain SS14)</name>
    <dbReference type="NCBI Taxonomy" id="990650"/>
    <lineage>
        <taxon>Eukaryota</taxon>
        <taxon>Fungi</taxon>
        <taxon>Dikarya</taxon>
        <taxon>Basidiomycota</taxon>
        <taxon>Agaricomycotina</taxon>
        <taxon>Agaricomycetes</taxon>
        <taxon>Phallomycetidae</taxon>
        <taxon>Geastrales</taxon>
        <taxon>Sphaerobolaceae</taxon>
        <taxon>Sphaerobolus</taxon>
    </lineage>
</organism>
<evidence type="ECO:0000313" key="2">
    <source>
        <dbReference type="EMBL" id="KIJ24067.1"/>
    </source>
</evidence>
<proteinExistence type="predicted"/>
<gene>
    <name evidence="2" type="ORF">M422DRAFT_275247</name>
</gene>
<evidence type="ECO:0000313" key="3">
    <source>
        <dbReference type="Proteomes" id="UP000054279"/>
    </source>
</evidence>
<protein>
    <submittedName>
        <fullName evidence="2">Uncharacterized protein</fullName>
    </submittedName>
</protein>
<keyword evidence="3" id="KW-1185">Reference proteome</keyword>
<evidence type="ECO:0000256" key="1">
    <source>
        <dbReference type="SAM" id="MobiDB-lite"/>
    </source>
</evidence>
<feature type="compositionally biased region" description="Low complexity" evidence="1">
    <location>
        <begin position="92"/>
        <end position="112"/>
    </location>
</feature>
<accession>A0A0C9U4M4</accession>
<dbReference type="AlphaFoldDB" id="A0A0C9U4M4"/>
<name>A0A0C9U4M4_SPHS4</name>
<dbReference type="Proteomes" id="UP000054279">
    <property type="component" value="Unassembled WGS sequence"/>
</dbReference>